<dbReference type="AlphaFoldDB" id="A0AAW1EPM4"/>
<comment type="caution">
    <text evidence="2">The sequence shown here is derived from an EMBL/GenBank/DDBJ whole genome shotgun (WGS) entry which is preliminary data.</text>
</comment>
<gene>
    <name evidence="2" type="ORF">VZT92_018039</name>
</gene>
<reference evidence="2 3" key="1">
    <citation type="journal article" date="2024" name="Genome Biol. Evol.">
        <title>Chromosome-level genome assembly of the viviparous eelpout Zoarces viviparus.</title>
        <authorList>
            <person name="Fuhrmann N."/>
            <person name="Brasseur M.V."/>
            <person name="Bakowski C.E."/>
            <person name="Podsiadlowski L."/>
            <person name="Prost S."/>
            <person name="Krehenwinkel H."/>
            <person name="Mayer C."/>
        </authorList>
    </citation>
    <scope>NUCLEOTIDE SEQUENCE [LARGE SCALE GENOMIC DNA]</scope>
    <source>
        <strain evidence="2">NO-MEL_2022_Ind0_liver</strain>
    </source>
</reference>
<evidence type="ECO:0000256" key="1">
    <source>
        <dbReference type="SAM" id="MobiDB-lite"/>
    </source>
</evidence>
<dbReference type="EMBL" id="JBCEZU010000156">
    <property type="protein sequence ID" value="KAK9524178.1"/>
    <property type="molecule type" value="Genomic_DNA"/>
</dbReference>
<dbReference type="Proteomes" id="UP001488805">
    <property type="component" value="Unassembled WGS sequence"/>
</dbReference>
<name>A0AAW1EPM4_ZOAVI</name>
<protein>
    <submittedName>
        <fullName evidence="2">Uncharacterized protein</fullName>
    </submittedName>
</protein>
<accession>A0AAW1EPM4</accession>
<sequence>MSASPELTHYLSLPPSVHRMHLLETPALNKLRRWGGGGWQVVRGRAGEGGGGFVVLNVAVKSDSNVENRLKRFILILRGSLGVKTRKECTVTDLGPLKQRLTRPGSSTHLVATTTTTQTRAEAERSRFTFCRLGEKPRARPPPAVFLPLFGSLTNTPPPPPTPSPPQQPPCRAGAVRGGGGDLPACIWLTGDWEGALRAHVTINNPC</sequence>
<evidence type="ECO:0000313" key="2">
    <source>
        <dbReference type="EMBL" id="KAK9524178.1"/>
    </source>
</evidence>
<feature type="compositionally biased region" description="Pro residues" evidence="1">
    <location>
        <begin position="156"/>
        <end position="169"/>
    </location>
</feature>
<keyword evidence="3" id="KW-1185">Reference proteome</keyword>
<organism evidence="2 3">
    <name type="scientific">Zoarces viviparus</name>
    <name type="common">Viviparous eelpout</name>
    <name type="synonym">Blennius viviparus</name>
    <dbReference type="NCBI Taxonomy" id="48416"/>
    <lineage>
        <taxon>Eukaryota</taxon>
        <taxon>Metazoa</taxon>
        <taxon>Chordata</taxon>
        <taxon>Craniata</taxon>
        <taxon>Vertebrata</taxon>
        <taxon>Euteleostomi</taxon>
        <taxon>Actinopterygii</taxon>
        <taxon>Neopterygii</taxon>
        <taxon>Teleostei</taxon>
        <taxon>Neoteleostei</taxon>
        <taxon>Acanthomorphata</taxon>
        <taxon>Eupercaria</taxon>
        <taxon>Perciformes</taxon>
        <taxon>Cottioidei</taxon>
        <taxon>Zoarcales</taxon>
        <taxon>Zoarcidae</taxon>
        <taxon>Zoarcinae</taxon>
        <taxon>Zoarces</taxon>
    </lineage>
</organism>
<feature type="region of interest" description="Disordered" evidence="1">
    <location>
        <begin position="150"/>
        <end position="176"/>
    </location>
</feature>
<proteinExistence type="predicted"/>
<evidence type="ECO:0000313" key="3">
    <source>
        <dbReference type="Proteomes" id="UP001488805"/>
    </source>
</evidence>